<proteinExistence type="predicted"/>
<dbReference type="AlphaFoldDB" id="A0A1S1YYV5"/>
<keyword evidence="1 4" id="KW-0349">Heme</keyword>
<dbReference type="GO" id="GO:0009055">
    <property type="term" value="F:electron transfer activity"/>
    <property type="evidence" value="ECO:0007669"/>
    <property type="project" value="InterPro"/>
</dbReference>
<evidence type="ECO:0000256" key="2">
    <source>
        <dbReference type="ARBA" id="ARBA00022723"/>
    </source>
</evidence>
<feature type="transmembrane region" description="Helical" evidence="5">
    <location>
        <begin position="21"/>
        <end position="38"/>
    </location>
</feature>
<evidence type="ECO:0000256" key="3">
    <source>
        <dbReference type="ARBA" id="ARBA00023004"/>
    </source>
</evidence>
<accession>A0A1S1YYV5</accession>
<organism evidence="7 8">
    <name type="scientific">Flammeovirga pacifica</name>
    <dbReference type="NCBI Taxonomy" id="915059"/>
    <lineage>
        <taxon>Bacteria</taxon>
        <taxon>Pseudomonadati</taxon>
        <taxon>Bacteroidota</taxon>
        <taxon>Cytophagia</taxon>
        <taxon>Cytophagales</taxon>
        <taxon>Flammeovirgaceae</taxon>
        <taxon>Flammeovirga</taxon>
    </lineage>
</organism>
<feature type="transmembrane region" description="Helical" evidence="5">
    <location>
        <begin position="44"/>
        <end position="63"/>
    </location>
</feature>
<keyword evidence="3 4" id="KW-0408">Iron</keyword>
<name>A0A1S1YYV5_FLAPC</name>
<dbReference type="PROSITE" id="PS51007">
    <property type="entry name" value="CYTC"/>
    <property type="match status" value="1"/>
</dbReference>
<evidence type="ECO:0000256" key="4">
    <source>
        <dbReference type="PROSITE-ProRule" id="PRU00433"/>
    </source>
</evidence>
<keyword evidence="8" id="KW-1185">Reference proteome</keyword>
<dbReference type="Pfam" id="PF13442">
    <property type="entry name" value="Cytochrome_CBB3"/>
    <property type="match status" value="1"/>
</dbReference>
<sequence>MIFANKDTFNKFGKIIKVPEMIISFTFLATGLAMIFVYDSILSNALWIKFGFVAISIPLAVVATKKQNKFLMLAGVLCVFMAYGFAEMHRAGVKKGTIRATEETAAPTRDLTEIELKGQAIYEKNCTNCHGPSGDSQRSGAARLSETSLNQEGIEKVIREGKGFMPKYDKNLISQEDLQALSNYVLTLKK</sequence>
<comment type="caution">
    <text evidence="7">The sequence shown here is derived from an EMBL/GenBank/DDBJ whole genome shotgun (WGS) entry which is preliminary data.</text>
</comment>
<evidence type="ECO:0000313" key="7">
    <source>
        <dbReference type="EMBL" id="OHX66188.1"/>
    </source>
</evidence>
<keyword evidence="5" id="KW-0812">Transmembrane</keyword>
<dbReference type="Proteomes" id="UP000179797">
    <property type="component" value="Unassembled WGS sequence"/>
</dbReference>
<dbReference type="GO" id="GO:0020037">
    <property type="term" value="F:heme binding"/>
    <property type="evidence" value="ECO:0007669"/>
    <property type="project" value="InterPro"/>
</dbReference>
<keyword evidence="5" id="KW-1133">Transmembrane helix</keyword>
<evidence type="ECO:0000256" key="5">
    <source>
        <dbReference type="SAM" id="Phobius"/>
    </source>
</evidence>
<dbReference type="GO" id="GO:0046872">
    <property type="term" value="F:metal ion binding"/>
    <property type="evidence" value="ECO:0007669"/>
    <property type="project" value="UniProtKB-KW"/>
</dbReference>
<reference evidence="7 8" key="1">
    <citation type="journal article" date="2012" name="Int. J. Syst. Evol. Microbiol.">
        <title>Flammeovirga pacifica sp. nov., isolated from deep-sea sediment.</title>
        <authorList>
            <person name="Xu H."/>
            <person name="Fu Y."/>
            <person name="Yang N."/>
            <person name="Ding Z."/>
            <person name="Lai Q."/>
            <person name="Zeng R."/>
        </authorList>
    </citation>
    <scope>NUCLEOTIDE SEQUENCE [LARGE SCALE GENOMIC DNA]</scope>
    <source>
        <strain evidence="8">DSM 24597 / LMG 26175 / WPAGA1</strain>
    </source>
</reference>
<dbReference type="InterPro" id="IPR036909">
    <property type="entry name" value="Cyt_c-like_dom_sf"/>
</dbReference>
<dbReference type="EMBL" id="JRYR02000001">
    <property type="protein sequence ID" value="OHX66188.1"/>
    <property type="molecule type" value="Genomic_DNA"/>
</dbReference>
<protein>
    <recommendedName>
        <fullName evidence="6">Cytochrome c domain-containing protein</fullName>
    </recommendedName>
</protein>
<dbReference type="InterPro" id="IPR009056">
    <property type="entry name" value="Cyt_c-like_dom"/>
</dbReference>
<dbReference type="SUPFAM" id="SSF46626">
    <property type="entry name" value="Cytochrome c"/>
    <property type="match status" value="1"/>
</dbReference>
<evidence type="ECO:0000259" key="6">
    <source>
        <dbReference type="PROSITE" id="PS51007"/>
    </source>
</evidence>
<feature type="domain" description="Cytochrome c" evidence="6">
    <location>
        <begin position="113"/>
        <end position="189"/>
    </location>
</feature>
<dbReference type="Gene3D" id="1.10.760.10">
    <property type="entry name" value="Cytochrome c-like domain"/>
    <property type="match status" value="1"/>
</dbReference>
<gene>
    <name evidence="7" type="ORF">NH26_07405</name>
</gene>
<evidence type="ECO:0000313" key="8">
    <source>
        <dbReference type="Proteomes" id="UP000179797"/>
    </source>
</evidence>
<feature type="transmembrane region" description="Helical" evidence="5">
    <location>
        <begin position="70"/>
        <end position="86"/>
    </location>
</feature>
<evidence type="ECO:0000256" key="1">
    <source>
        <dbReference type="ARBA" id="ARBA00022617"/>
    </source>
</evidence>
<dbReference type="STRING" id="915059.NH26_07405"/>
<keyword evidence="2 4" id="KW-0479">Metal-binding</keyword>
<keyword evidence="5" id="KW-0472">Membrane</keyword>